<protein>
    <submittedName>
        <fullName evidence="1">Uncharacterized protein</fullName>
    </submittedName>
</protein>
<evidence type="ECO:0000313" key="1">
    <source>
        <dbReference type="EMBL" id="KAF3496952.1"/>
    </source>
</evidence>
<dbReference type="Proteomes" id="UP000266723">
    <property type="component" value="Unassembled WGS sequence"/>
</dbReference>
<name>A0ABQ7AGT0_BRACR</name>
<keyword evidence="2" id="KW-1185">Reference proteome</keyword>
<evidence type="ECO:0000313" key="2">
    <source>
        <dbReference type="Proteomes" id="UP000266723"/>
    </source>
</evidence>
<sequence length="91" mass="10174">MVGSRIGVWTREVWTGGVGDRRVVDKGCVYVDAFDKGMDMRTVEDMSVELSSIFENPQSDHNKTNLACLELEEQNDDSDGVIRKSEICGVF</sequence>
<organism evidence="1 2">
    <name type="scientific">Brassica cretica</name>
    <name type="common">Mustard</name>
    <dbReference type="NCBI Taxonomy" id="69181"/>
    <lineage>
        <taxon>Eukaryota</taxon>
        <taxon>Viridiplantae</taxon>
        <taxon>Streptophyta</taxon>
        <taxon>Embryophyta</taxon>
        <taxon>Tracheophyta</taxon>
        <taxon>Spermatophyta</taxon>
        <taxon>Magnoliopsida</taxon>
        <taxon>eudicotyledons</taxon>
        <taxon>Gunneridae</taxon>
        <taxon>Pentapetalae</taxon>
        <taxon>rosids</taxon>
        <taxon>malvids</taxon>
        <taxon>Brassicales</taxon>
        <taxon>Brassicaceae</taxon>
        <taxon>Brassiceae</taxon>
        <taxon>Brassica</taxon>
    </lineage>
</organism>
<comment type="caution">
    <text evidence="1">The sequence shown here is derived from an EMBL/GenBank/DDBJ whole genome shotgun (WGS) entry which is preliminary data.</text>
</comment>
<gene>
    <name evidence="1" type="ORF">DY000_02055669</name>
</gene>
<reference evidence="1 2" key="1">
    <citation type="journal article" date="2020" name="BMC Genomics">
        <title>Intraspecific diversification of the crop wild relative Brassica cretica Lam. using demographic model selection.</title>
        <authorList>
            <person name="Kioukis A."/>
            <person name="Michalopoulou V.A."/>
            <person name="Briers L."/>
            <person name="Pirintsos S."/>
            <person name="Studholme D.J."/>
            <person name="Pavlidis P."/>
            <person name="Sarris P.F."/>
        </authorList>
    </citation>
    <scope>NUCLEOTIDE SEQUENCE [LARGE SCALE GENOMIC DNA]</scope>
    <source>
        <strain evidence="2">cv. PFS-1207/04</strain>
    </source>
</reference>
<accession>A0ABQ7AGT0</accession>
<proteinExistence type="predicted"/>
<dbReference type="EMBL" id="QGKV02002055">
    <property type="protein sequence ID" value="KAF3496952.1"/>
    <property type="molecule type" value="Genomic_DNA"/>
</dbReference>